<dbReference type="InterPro" id="IPR023753">
    <property type="entry name" value="FAD/NAD-binding_dom"/>
</dbReference>
<keyword evidence="11" id="KW-0732">Signal</keyword>
<keyword evidence="4 9" id="KW-0274">FAD</keyword>
<feature type="region of interest" description="Disordered" evidence="10">
    <location>
        <begin position="404"/>
        <end position="423"/>
    </location>
</feature>
<reference evidence="14 15" key="1">
    <citation type="submission" date="2024-10" db="EMBL/GenBank/DDBJ databases">
        <title>Updated reference genomes for cyclostephanoid diatoms.</title>
        <authorList>
            <person name="Roberts W.R."/>
            <person name="Alverson A.J."/>
        </authorList>
    </citation>
    <scope>NUCLEOTIDE SEQUENCE [LARGE SCALE GENOMIC DNA]</scope>
    <source>
        <strain evidence="14 15">AJA232-27</strain>
    </source>
</reference>
<keyword evidence="15" id="KW-1185">Reference proteome</keyword>
<protein>
    <recommendedName>
        <fullName evidence="16">Mercuric reductase</fullName>
    </recommendedName>
</protein>
<dbReference type="InterPro" id="IPR004099">
    <property type="entry name" value="Pyr_nucl-diS_OxRdtase_dimer"/>
</dbReference>
<comment type="similarity">
    <text evidence="2 9">Belongs to the class-I pyridine nucleotide-disulfide oxidoreductase family.</text>
</comment>
<dbReference type="SUPFAM" id="SSF55424">
    <property type="entry name" value="FAD/NAD-linked reductases, dimerisation (C-terminal) domain"/>
    <property type="match status" value="1"/>
</dbReference>
<feature type="region of interest" description="Disordered" evidence="10">
    <location>
        <begin position="124"/>
        <end position="164"/>
    </location>
</feature>
<dbReference type="PRINTS" id="PR00368">
    <property type="entry name" value="FADPNR"/>
</dbReference>
<comment type="cofactor">
    <cofactor evidence="1">
        <name>FAD</name>
        <dbReference type="ChEBI" id="CHEBI:57692"/>
    </cofactor>
</comment>
<dbReference type="Pfam" id="PF07992">
    <property type="entry name" value="Pyr_redox_2"/>
    <property type="match status" value="1"/>
</dbReference>
<evidence type="ECO:0000313" key="14">
    <source>
        <dbReference type="EMBL" id="KAL3761219.1"/>
    </source>
</evidence>
<evidence type="ECO:0008006" key="16">
    <source>
        <dbReference type="Google" id="ProtNLM"/>
    </source>
</evidence>
<evidence type="ECO:0000256" key="11">
    <source>
        <dbReference type="SAM" id="SignalP"/>
    </source>
</evidence>
<feature type="domain" description="FAD/NAD(P)-binding" evidence="13">
    <location>
        <begin position="170"/>
        <end position="580"/>
    </location>
</feature>
<dbReference type="PANTHER" id="PTHR43014:SF2">
    <property type="entry name" value="MERCURIC REDUCTASE"/>
    <property type="match status" value="1"/>
</dbReference>
<sequence length="747" mass="80353">MTLVAPTPLWKAAASLHLLTTLTTCYQHLNLNQNRISHPWATSRLRRQHSNSIFGISSIRFMMLSSSSNNNNNNEEVESSSSSSSVWLATPLATSEDIVLAKSLSIWPLDEFNVQLLNEVHPKNFVNPSTTNTTATSATTASSPETATSSSSPTQNEATMQPQQPNHQHYDLVVIGAGAGGLVSSRQASRRGAKSCMISSELAGGDCLNAGCVPSKALLRCAKLIREVRKVATERDNEFGISFTSATTSTSSPAEEVNDVKLSINFSQIMRRMRKLRSQIAPIDGHSRGLSIGTSIYQGRGIFTSPTTIEVIPHGKSIGDVSNPRLSFRKAVIATGGRPYIPSKDNIPGLKDAPYTTNLNLFNLVTLPPRMVIIGSGIVALEMAHAFATFGSKVTVLSRSERILSPSSRGGGGGEGREGDGTEEAAQVLQCALEKEGVTFLKNVVVKEVRTLRGAPDDATIVASMGGYNDEGGEDDNLHQSNLLPLMQLSLTCNDNTIDGVTIDEVTRREIVLECECLLLAMGRVANVQNMGLENGNVQYHPTDGILVNDYAQSISNPNVYAVGDCVAHVPRLTHMSGEMAKVVVQNSLFNGKWKLSSLVVPAVMYTDPEYAVVRANALSLDEHGHVVRSPRTNKDVDGEDAGGGEGEGEILFDTYKAELKHNDRAILDGSDDDGFVIIKCQLGTGKIVSATIVSTRAGEMINEVSLAIKHGIDLEGIGRNIHSYPTLGESVMSCGIQYINSKWETM</sequence>
<evidence type="ECO:0000256" key="10">
    <source>
        <dbReference type="SAM" id="MobiDB-lite"/>
    </source>
</evidence>
<feature type="signal peptide" evidence="11">
    <location>
        <begin position="1"/>
        <end position="25"/>
    </location>
</feature>
<keyword evidence="5" id="KW-0521">NADP</keyword>
<evidence type="ECO:0000313" key="15">
    <source>
        <dbReference type="Proteomes" id="UP001530293"/>
    </source>
</evidence>
<dbReference type="GO" id="GO:0016491">
    <property type="term" value="F:oxidoreductase activity"/>
    <property type="evidence" value="ECO:0007669"/>
    <property type="project" value="UniProtKB-KW"/>
</dbReference>
<dbReference type="Pfam" id="PF02852">
    <property type="entry name" value="Pyr_redox_dim"/>
    <property type="match status" value="1"/>
</dbReference>
<evidence type="ECO:0000259" key="12">
    <source>
        <dbReference type="Pfam" id="PF02852"/>
    </source>
</evidence>
<dbReference type="PROSITE" id="PS00076">
    <property type="entry name" value="PYRIDINE_REDOX_1"/>
    <property type="match status" value="1"/>
</dbReference>
<feature type="chain" id="PRO_5044784427" description="Mercuric reductase" evidence="11">
    <location>
        <begin position="26"/>
        <end position="747"/>
    </location>
</feature>
<dbReference type="PRINTS" id="PR00411">
    <property type="entry name" value="PNDRDTASEI"/>
</dbReference>
<dbReference type="Proteomes" id="UP001530293">
    <property type="component" value="Unassembled WGS sequence"/>
</dbReference>
<evidence type="ECO:0000259" key="13">
    <source>
        <dbReference type="Pfam" id="PF07992"/>
    </source>
</evidence>
<keyword evidence="8 9" id="KW-0676">Redox-active center</keyword>
<feature type="domain" description="Pyridine nucleotide-disulphide oxidoreductase dimerisation" evidence="12">
    <location>
        <begin position="653"/>
        <end position="732"/>
    </location>
</feature>
<dbReference type="SUPFAM" id="SSF51905">
    <property type="entry name" value="FAD/NAD(P)-binding domain"/>
    <property type="match status" value="1"/>
</dbReference>
<dbReference type="AlphaFoldDB" id="A0ABD3MF19"/>
<evidence type="ECO:0000256" key="6">
    <source>
        <dbReference type="ARBA" id="ARBA00023002"/>
    </source>
</evidence>
<evidence type="ECO:0000256" key="9">
    <source>
        <dbReference type="RuleBase" id="RU003691"/>
    </source>
</evidence>
<evidence type="ECO:0000256" key="4">
    <source>
        <dbReference type="ARBA" id="ARBA00022827"/>
    </source>
</evidence>
<dbReference type="Gene3D" id="3.50.50.60">
    <property type="entry name" value="FAD/NAD(P)-binding domain"/>
    <property type="match status" value="3"/>
</dbReference>
<evidence type="ECO:0000256" key="2">
    <source>
        <dbReference type="ARBA" id="ARBA00007532"/>
    </source>
</evidence>
<evidence type="ECO:0000256" key="7">
    <source>
        <dbReference type="ARBA" id="ARBA00023157"/>
    </source>
</evidence>
<feature type="compositionally biased region" description="Polar residues" evidence="10">
    <location>
        <begin position="155"/>
        <end position="164"/>
    </location>
</feature>
<gene>
    <name evidence="14" type="ORF">ACHAWU_007036</name>
</gene>
<evidence type="ECO:0000256" key="1">
    <source>
        <dbReference type="ARBA" id="ARBA00001974"/>
    </source>
</evidence>
<dbReference type="EMBL" id="JALLBG020000155">
    <property type="protein sequence ID" value="KAL3761219.1"/>
    <property type="molecule type" value="Genomic_DNA"/>
</dbReference>
<name>A0ABD3MF19_9STRA</name>
<dbReference type="InterPro" id="IPR012999">
    <property type="entry name" value="Pyr_OxRdtase_I_AS"/>
</dbReference>
<dbReference type="InterPro" id="IPR036188">
    <property type="entry name" value="FAD/NAD-bd_sf"/>
</dbReference>
<comment type="caution">
    <text evidence="14">The sequence shown here is derived from an EMBL/GenBank/DDBJ whole genome shotgun (WGS) entry which is preliminary data.</text>
</comment>
<evidence type="ECO:0000256" key="3">
    <source>
        <dbReference type="ARBA" id="ARBA00022630"/>
    </source>
</evidence>
<evidence type="ECO:0000256" key="8">
    <source>
        <dbReference type="ARBA" id="ARBA00023284"/>
    </source>
</evidence>
<organism evidence="14 15">
    <name type="scientific">Discostella pseudostelligera</name>
    <dbReference type="NCBI Taxonomy" id="259834"/>
    <lineage>
        <taxon>Eukaryota</taxon>
        <taxon>Sar</taxon>
        <taxon>Stramenopiles</taxon>
        <taxon>Ochrophyta</taxon>
        <taxon>Bacillariophyta</taxon>
        <taxon>Coscinodiscophyceae</taxon>
        <taxon>Thalassiosirophycidae</taxon>
        <taxon>Stephanodiscales</taxon>
        <taxon>Stephanodiscaceae</taxon>
        <taxon>Discostella</taxon>
    </lineage>
</organism>
<dbReference type="InterPro" id="IPR016156">
    <property type="entry name" value="FAD/NAD-linked_Rdtase_dimer_sf"/>
</dbReference>
<keyword evidence="6 9" id="KW-0560">Oxidoreductase</keyword>
<keyword evidence="3 9" id="KW-0285">Flavoprotein</keyword>
<keyword evidence="7" id="KW-1015">Disulfide bond</keyword>
<evidence type="ECO:0000256" key="5">
    <source>
        <dbReference type="ARBA" id="ARBA00022857"/>
    </source>
</evidence>
<dbReference type="Gene3D" id="3.30.390.30">
    <property type="match status" value="1"/>
</dbReference>
<dbReference type="PANTHER" id="PTHR43014">
    <property type="entry name" value="MERCURIC REDUCTASE"/>
    <property type="match status" value="1"/>
</dbReference>
<feature type="compositionally biased region" description="Low complexity" evidence="10">
    <location>
        <begin position="128"/>
        <end position="154"/>
    </location>
</feature>
<accession>A0ABD3MF19</accession>
<proteinExistence type="inferred from homology"/>